<feature type="compositionally biased region" description="Acidic residues" evidence="1">
    <location>
        <begin position="986"/>
        <end position="995"/>
    </location>
</feature>
<dbReference type="AlphaFoldDB" id="A0A0B7BKA3"/>
<feature type="region of interest" description="Disordered" evidence="1">
    <location>
        <begin position="950"/>
        <end position="1082"/>
    </location>
</feature>
<feature type="compositionally biased region" description="Basic and acidic residues" evidence="1">
    <location>
        <begin position="470"/>
        <end position="483"/>
    </location>
</feature>
<feature type="compositionally biased region" description="Polar residues" evidence="1">
    <location>
        <begin position="289"/>
        <end position="299"/>
    </location>
</feature>
<proteinExistence type="predicted"/>
<feature type="compositionally biased region" description="Basic and acidic residues" evidence="1">
    <location>
        <begin position="257"/>
        <end position="288"/>
    </location>
</feature>
<feature type="region of interest" description="Disordered" evidence="1">
    <location>
        <begin position="751"/>
        <end position="797"/>
    </location>
</feature>
<feature type="compositionally biased region" description="Acidic residues" evidence="1">
    <location>
        <begin position="235"/>
        <end position="251"/>
    </location>
</feature>
<feature type="non-terminal residue" evidence="2">
    <location>
        <position position="1"/>
    </location>
</feature>
<feature type="region of interest" description="Disordered" evidence="1">
    <location>
        <begin position="451"/>
        <end position="664"/>
    </location>
</feature>
<feature type="region of interest" description="Disordered" evidence="1">
    <location>
        <begin position="189"/>
        <end position="310"/>
    </location>
</feature>
<feature type="compositionally biased region" description="Acidic residues" evidence="1">
    <location>
        <begin position="556"/>
        <end position="566"/>
    </location>
</feature>
<feature type="region of interest" description="Disordered" evidence="1">
    <location>
        <begin position="678"/>
        <end position="719"/>
    </location>
</feature>
<feature type="compositionally biased region" description="Basic and acidic residues" evidence="1">
    <location>
        <begin position="1052"/>
        <end position="1061"/>
    </location>
</feature>
<feature type="compositionally biased region" description="Basic and acidic residues" evidence="1">
    <location>
        <begin position="1002"/>
        <end position="1011"/>
    </location>
</feature>
<gene>
    <name evidence="2" type="primary">ORF193546</name>
</gene>
<evidence type="ECO:0000313" key="2">
    <source>
        <dbReference type="EMBL" id="CEK93327.1"/>
    </source>
</evidence>
<feature type="compositionally biased region" description="Polar residues" evidence="1">
    <location>
        <begin position="751"/>
        <end position="760"/>
    </location>
</feature>
<evidence type="ECO:0000256" key="1">
    <source>
        <dbReference type="SAM" id="MobiDB-lite"/>
    </source>
</evidence>
<feature type="compositionally biased region" description="Acidic residues" evidence="1">
    <location>
        <begin position="200"/>
        <end position="211"/>
    </location>
</feature>
<organism evidence="2">
    <name type="scientific">Arion vulgaris</name>
    <dbReference type="NCBI Taxonomy" id="1028688"/>
    <lineage>
        <taxon>Eukaryota</taxon>
        <taxon>Metazoa</taxon>
        <taxon>Spiralia</taxon>
        <taxon>Lophotrochozoa</taxon>
        <taxon>Mollusca</taxon>
        <taxon>Gastropoda</taxon>
        <taxon>Heterobranchia</taxon>
        <taxon>Euthyneura</taxon>
        <taxon>Panpulmonata</taxon>
        <taxon>Eupulmonata</taxon>
        <taxon>Stylommatophora</taxon>
        <taxon>Helicina</taxon>
        <taxon>Arionoidea</taxon>
        <taxon>Arionidae</taxon>
        <taxon>Arion</taxon>
    </lineage>
</organism>
<reference evidence="2" key="1">
    <citation type="submission" date="2014-12" db="EMBL/GenBank/DDBJ databases">
        <title>Insight into the proteome of Arion vulgaris.</title>
        <authorList>
            <person name="Aradska J."/>
            <person name="Bulat T."/>
            <person name="Smidak R."/>
            <person name="Sarate P."/>
            <person name="Gangsoo J."/>
            <person name="Sialana F."/>
            <person name="Bilban M."/>
            <person name="Lubec G."/>
        </authorList>
    </citation>
    <scope>NUCLEOTIDE SEQUENCE</scope>
    <source>
        <tissue evidence="2">Skin</tissue>
    </source>
</reference>
<feature type="region of interest" description="Disordered" evidence="1">
    <location>
        <begin position="880"/>
        <end position="919"/>
    </location>
</feature>
<sequence>ERYEDEPEVIVPIDAEVGEDAEGVIEDVDKTSERYEDEPDVALPVQAKVHDVFPEEQEICEQVYEVSAVKECQAHELFVQDQVSADEGKQQYENEESESTFVDAGLEKSDEYVDESVVNGYDREENQQVCLSEFYSGKPEKEAVVEKMNLFEPLEQDIVTDYADEAEEIQEMEYEVELSRAIVQEALHTSIETSRRIESLEAEAQSEEEEEAKGPFTGIMAEMQALENQQAQEDLSSEDDLDDDQYEEEHEEGIINYDEKPESHEDSEAKEDVTSTRTRTETVEHKSEVQVSEETNGYRTTERDRELEQSIDRVENKFEKRESSYLETSSVEEIERSIDRMDIKLEQTVDVLDSEFVRERLDNYVEDQAISSPAVTDVYTVVSSQAEDTFEQLLQEKVDKDDFIEEHFRQSEEMKEATYTDSNINKEMAEFPELFVDRSERFLEELQDVVRPDDDNVDRLTTFQSNYGPPEEHEQKSFPRIEGELSSGSQQTEDHRDQSYGLIDGMSMGLHLPRSPLYPTSSTEVHDRSASPSDLDEEMTEMETKLNEMKQKVGFDEDSQDEEFLDPEASSQPQEEPVGSEQKLSATSSQIFMGSSISGSDYATPSDMAQSETTGTGSYYTAQSEIMSSSSCTAQSETMTGSEYTMTGSEYGHDADGEEYESEGRLSADMAQQIFIEQTFSKRRQDKGHLSSSDDEFDDGMMDRLDRPPSPSEFTLIASQDTERLKISLGLTPESVGRQETQILENLVETQADTLYVQTDTDIEKDSLQDEEEEDEHEDYDEEEDEEEDHRAEDGERMIVEFAVSDRPPSPSDFTLIASQDQESLQRVLNIEDVLSPEQEAGSPMQWEQDLEKAIIDADAMSTASSDAALMIGLDRYSVAGTDNNTMSGVSSESGQQVDGTESPKEQFCGESPLDDDVEDRQQLYQAYMREMEIERMTATQEELQEGVWRLSQTEEFSAEPREDLSRDEEEVGEKAEEVTQQGEDVTYDMYEDYVESQMSLPEKEDSKETLSLEVGYSSPPAHFEDISQEEVQEGHVTTTELEEQLHFPAQDVDKTSRSDDETGDEEKDDLIEEDESEDIEGKEYMLQFENVQSKVTAVQESHATASSHVDTDNQFDEAWFSEQSQHKATYSYTHQEMRSSERESSSTRYNVAASSEYKASSFSTISETKSHIDSLVQHDFEDETRLEEERHDLAAMALHAVDKMSSSSS</sequence>
<protein>
    <submittedName>
        <fullName evidence="2">Uncharacterized protein</fullName>
    </submittedName>
</protein>
<dbReference type="EMBL" id="HACG01046462">
    <property type="protein sequence ID" value="CEK93327.1"/>
    <property type="molecule type" value="Transcribed_RNA"/>
</dbReference>
<feature type="compositionally biased region" description="Polar residues" evidence="1">
    <location>
        <begin position="1099"/>
        <end position="1109"/>
    </location>
</feature>
<feature type="compositionally biased region" description="Acidic residues" evidence="1">
    <location>
        <begin position="1062"/>
        <end position="1081"/>
    </location>
</feature>
<feature type="compositionally biased region" description="Polar residues" evidence="1">
    <location>
        <begin position="881"/>
        <end position="900"/>
    </location>
</feature>
<feature type="region of interest" description="Disordered" evidence="1">
    <location>
        <begin position="1099"/>
        <end position="1121"/>
    </location>
</feature>
<accession>A0A0B7BKA3</accession>
<feature type="non-terminal residue" evidence="2">
    <location>
        <position position="1210"/>
    </location>
</feature>
<name>A0A0B7BKA3_9EUPU</name>
<feature type="compositionally biased region" description="Acidic residues" evidence="1">
    <location>
        <begin position="769"/>
        <end position="788"/>
    </location>
</feature>
<feature type="compositionally biased region" description="Polar residues" evidence="1">
    <location>
        <begin position="582"/>
        <end position="648"/>
    </location>
</feature>
<feature type="compositionally biased region" description="Basic and acidic residues" evidence="1">
    <location>
        <begin position="542"/>
        <end position="555"/>
    </location>
</feature>
<feature type="compositionally biased region" description="Basic and acidic residues" evidence="1">
    <location>
        <begin position="300"/>
        <end position="310"/>
    </location>
</feature>